<feature type="transmembrane region" description="Helical" evidence="6">
    <location>
        <begin position="29"/>
        <end position="49"/>
    </location>
</feature>
<evidence type="ECO:0000256" key="5">
    <source>
        <dbReference type="ARBA" id="ARBA00023136"/>
    </source>
</evidence>
<feature type="transmembrane region" description="Helical" evidence="6">
    <location>
        <begin position="80"/>
        <end position="104"/>
    </location>
</feature>
<evidence type="ECO:0000313" key="8">
    <source>
        <dbReference type="Proteomes" id="UP000074294"/>
    </source>
</evidence>
<feature type="transmembrane region" description="Helical" evidence="6">
    <location>
        <begin position="6"/>
        <end position="22"/>
    </location>
</feature>
<evidence type="ECO:0000256" key="4">
    <source>
        <dbReference type="ARBA" id="ARBA00022989"/>
    </source>
</evidence>
<evidence type="ECO:0000256" key="2">
    <source>
        <dbReference type="ARBA" id="ARBA00022475"/>
    </source>
</evidence>
<keyword evidence="4 6" id="KW-1133">Transmembrane helix</keyword>
<dbReference type="Gene3D" id="1.10.287.3510">
    <property type="match status" value="1"/>
</dbReference>
<gene>
    <name evidence="7" type="ORF">APZ16_06705</name>
</gene>
<protein>
    <submittedName>
        <fullName evidence="7">Cation:proton antiporter</fullName>
    </submittedName>
</protein>
<dbReference type="AlphaFoldDB" id="A0A147JSB1"/>
<comment type="subcellular location">
    <subcellularLocation>
        <location evidence="1">Cell membrane</location>
        <topology evidence="1">Multi-pass membrane protein</topology>
    </subcellularLocation>
</comment>
<sequence>MMGLNYIVAMLLIAAGIYCLLFKRNLLKLVIGLAVMTDGIHLFLISMGYRLGGIVPIFSSEVAPSLSEFAARAVDPLPQALVLTSIVINICITALALSLCIYAYRHYGTLDTTKIRRLKE</sequence>
<organism evidence="7 8">
    <name type="scientific">Hadarchaeum yellowstonense</name>
    <dbReference type="NCBI Taxonomy" id="1776334"/>
    <lineage>
        <taxon>Archaea</taxon>
        <taxon>Methanobacteriati</taxon>
        <taxon>Candidatus Hadarchaeota</taxon>
        <taxon>Candidatus Hadarchaeia</taxon>
        <taxon>Candidatus Hadarchaeales</taxon>
        <taxon>Candidatus Hadarchaeaceae</taxon>
        <taxon>Candidatus Hadarchaeum</taxon>
    </lineage>
</organism>
<dbReference type="PANTHER" id="PTHR34583:SF2">
    <property type="entry name" value="ANTIPORTER SUBUNIT MNHC2-RELATED"/>
    <property type="match status" value="1"/>
</dbReference>
<dbReference type="Pfam" id="PF00420">
    <property type="entry name" value="Oxidored_q2"/>
    <property type="match status" value="1"/>
</dbReference>
<dbReference type="EMBL" id="LQMQ01000066">
    <property type="protein sequence ID" value="KUO39346.1"/>
    <property type="molecule type" value="Genomic_DNA"/>
</dbReference>
<dbReference type="InterPro" id="IPR050601">
    <property type="entry name" value="CPA3_antiporter_subunitC"/>
</dbReference>
<keyword evidence="5 6" id="KW-0472">Membrane</keyword>
<accession>A0A147JSB1</accession>
<dbReference type="GO" id="GO:0005886">
    <property type="term" value="C:plasma membrane"/>
    <property type="evidence" value="ECO:0007669"/>
    <property type="project" value="UniProtKB-SubCell"/>
</dbReference>
<dbReference type="InterPro" id="IPR039428">
    <property type="entry name" value="NUOK/Mnh_C1-like"/>
</dbReference>
<proteinExistence type="predicted"/>
<keyword evidence="2" id="KW-1003">Cell membrane</keyword>
<evidence type="ECO:0000313" key="7">
    <source>
        <dbReference type="EMBL" id="KUO39346.1"/>
    </source>
</evidence>
<evidence type="ECO:0000256" key="6">
    <source>
        <dbReference type="SAM" id="Phobius"/>
    </source>
</evidence>
<dbReference type="STRING" id="1776334.APZ16_06705"/>
<dbReference type="Proteomes" id="UP000074294">
    <property type="component" value="Unassembled WGS sequence"/>
</dbReference>
<evidence type="ECO:0000256" key="1">
    <source>
        <dbReference type="ARBA" id="ARBA00004651"/>
    </source>
</evidence>
<comment type="caution">
    <text evidence="7">The sequence shown here is derived from an EMBL/GenBank/DDBJ whole genome shotgun (WGS) entry which is preliminary data.</text>
</comment>
<dbReference type="PANTHER" id="PTHR34583">
    <property type="entry name" value="ANTIPORTER SUBUNIT MNHC2-RELATED"/>
    <property type="match status" value="1"/>
</dbReference>
<evidence type="ECO:0000256" key="3">
    <source>
        <dbReference type="ARBA" id="ARBA00022692"/>
    </source>
</evidence>
<keyword evidence="3 6" id="KW-0812">Transmembrane</keyword>
<reference evidence="7 8" key="1">
    <citation type="journal article" date="2016" name="Nat. Microbiol.">
        <title>Genomic inference of the metabolism of cosmopolitan subsurface Archaea, Hadesarchaea.</title>
        <authorList>
            <person name="Baker B.J."/>
            <person name="Saw J.H."/>
            <person name="Lind A.E."/>
            <person name="Lazar C.S."/>
            <person name="Hinrichs K.-U."/>
            <person name="Teske A.P."/>
            <person name="Ettema T.J."/>
        </authorList>
    </citation>
    <scope>NUCLEOTIDE SEQUENCE [LARGE SCALE GENOMIC DNA]</scope>
</reference>
<name>A0A147JSB1_HADYE</name>